<proteinExistence type="predicted"/>
<dbReference type="Pfam" id="PF13966">
    <property type="entry name" value="zf-RVT"/>
    <property type="match status" value="1"/>
</dbReference>
<dbReference type="PANTHER" id="PTHR36617:SF15">
    <property type="entry name" value="REVERSE TRANSCRIPTASE ZINC-BINDING DOMAIN-CONTAINING PROTEIN"/>
    <property type="match status" value="1"/>
</dbReference>
<gene>
    <name evidence="2" type="ORF">FSB_LOCUS57980</name>
</gene>
<reference evidence="2" key="1">
    <citation type="submission" date="2018-02" db="EMBL/GenBank/DDBJ databases">
        <authorList>
            <person name="Cohen D.B."/>
            <person name="Kent A.D."/>
        </authorList>
    </citation>
    <scope>NUCLEOTIDE SEQUENCE</scope>
</reference>
<sequence>MGSRARSLGRATGSGFNIVDDFMECNGGWDKFARFITFKVGNGARTRFWRDTWCGDSPFKTIFPDLYGIARDKEAFLAAHLQLRNDSIHWELNFIRAAHDWELESFSTFFDLLYLAKVLGQGEDKIFWKASSTKEFKVRLYYQALDPSVGCFPWKSTWHAKVAPRVAFFTWLASLGKVLTVDNLETTKYYLGELVLYVQSRWGCCMCKVDWESVDHLFLHCALARELWTMVFSLFGMHWVMPRRIVDVLACWQGRLGRHKNWVLWNAIPHCVLCQNREDSTETGIGLAEMGGGRLEQLWLDLIGELSVASTNVDDVKSETKKAREGTAAIDKGLFVKGPPQTCPYGCNFARKDGVPNIIIKELDLSNT</sequence>
<dbReference type="AlphaFoldDB" id="A0A2N9IZV8"/>
<organism evidence="2">
    <name type="scientific">Fagus sylvatica</name>
    <name type="common">Beechnut</name>
    <dbReference type="NCBI Taxonomy" id="28930"/>
    <lineage>
        <taxon>Eukaryota</taxon>
        <taxon>Viridiplantae</taxon>
        <taxon>Streptophyta</taxon>
        <taxon>Embryophyta</taxon>
        <taxon>Tracheophyta</taxon>
        <taxon>Spermatophyta</taxon>
        <taxon>Magnoliopsida</taxon>
        <taxon>eudicotyledons</taxon>
        <taxon>Gunneridae</taxon>
        <taxon>Pentapetalae</taxon>
        <taxon>rosids</taxon>
        <taxon>fabids</taxon>
        <taxon>Fagales</taxon>
        <taxon>Fagaceae</taxon>
        <taxon>Fagus</taxon>
    </lineage>
</organism>
<feature type="domain" description="Reverse transcriptase zinc-binding" evidence="1">
    <location>
        <begin position="136"/>
        <end position="228"/>
    </location>
</feature>
<name>A0A2N9IZV8_FAGSY</name>
<protein>
    <recommendedName>
        <fullName evidence="1">Reverse transcriptase zinc-binding domain-containing protein</fullName>
    </recommendedName>
</protein>
<evidence type="ECO:0000259" key="1">
    <source>
        <dbReference type="Pfam" id="PF13966"/>
    </source>
</evidence>
<dbReference type="InterPro" id="IPR026960">
    <property type="entry name" value="RVT-Znf"/>
</dbReference>
<dbReference type="EMBL" id="OIVN01006301">
    <property type="protein sequence ID" value="SPD30098.1"/>
    <property type="molecule type" value="Genomic_DNA"/>
</dbReference>
<dbReference type="PANTHER" id="PTHR36617">
    <property type="entry name" value="PROTEIN, PUTATIVE-RELATED"/>
    <property type="match status" value="1"/>
</dbReference>
<evidence type="ECO:0000313" key="2">
    <source>
        <dbReference type="EMBL" id="SPD30098.1"/>
    </source>
</evidence>
<accession>A0A2N9IZV8</accession>